<evidence type="ECO:0000256" key="1">
    <source>
        <dbReference type="SAM" id="Coils"/>
    </source>
</evidence>
<dbReference type="InterPro" id="IPR015041">
    <property type="entry name" value="Osmo_CC"/>
</dbReference>
<reference evidence="3 4" key="1">
    <citation type="journal article" date="2018" name="Front. Microbiol.">
        <title>Discovery of Phloeophagus Beetles as a Source of Pseudomonas Strains That Produce Potentially New Bioactive Substances and Description of Pseudomonas bohemica sp. nov.</title>
        <authorList>
            <person name="Saati-Santamaria Z."/>
            <person name="Lopez-Mondejar R."/>
            <person name="Jimenez-Gomez A."/>
            <person name="Diez-Mendez A."/>
            <person name="Vetrovsky T."/>
            <person name="Igual J.M."/>
            <person name="Velazquez E."/>
            <person name="Kolarik M."/>
            <person name="Rivas R."/>
            <person name="Garcia-Fraile P."/>
        </authorList>
    </citation>
    <scope>NUCLEOTIDE SEQUENCE [LARGE SCALE GENOMIC DNA]</scope>
    <source>
        <strain evidence="3 4">A2-NA12</strain>
    </source>
</reference>
<feature type="domain" description="Osmosensory transporter coiled coil" evidence="2">
    <location>
        <begin position="11"/>
        <end position="56"/>
    </location>
</feature>
<dbReference type="EMBL" id="PEGA01000001">
    <property type="protein sequence ID" value="RLU14448.1"/>
    <property type="molecule type" value="Genomic_DNA"/>
</dbReference>
<accession>A0A3L8D3R6</accession>
<evidence type="ECO:0000313" key="4">
    <source>
        <dbReference type="Proteomes" id="UP000282672"/>
    </source>
</evidence>
<feature type="coiled-coil region" evidence="1">
    <location>
        <begin position="10"/>
        <end position="51"/>
    </location>
</feature>
<name>A0A3L8D3R6_9PSED</name>
<organism evidence="3 4">
    <name type="scientific">Pseudomonas prosekii</name>
    <dbReference type="NCBI Taxonomy" id="1148509"/>
    <lineage>
        <taxon>Bacteria</taxon>
        <taxon>Pseudomonadati</taxon>
        <taxon>Pseudomonadota</taxon>
        <taxon>Gammaproteobacteria</taxon>
        <taxon>Pseudomonadales</taxon>
        <taxon>Pseudomonadaceae</taxon>
        <taxon>Pseudomonas</taxon>
    </lineage>
</organism>
<dbReference type="Proteomes" id="UP000282672">
    <property type="component" value="Unassembled WGS sequence"/>
</dbReference>
<dbReference type="AlphaFoldDB" id="A0A3L8D3R6"/>
<proteinExistence type="predicted"/>
<feature type="non-terminal residue" evidence="3">
    <location>
        <position position="1"/>
    </location>
</feature>
<evidence type="ECO:0000259" key="2">
    <source>
        <dbReference type="Pfam" id="PF08946"/>
    </source>
</evidence>
<keyword evidence="1" id="KW-0175">Coiled coil</keyword>
<protein>
    <submittedName>
        <fullName evidence="3">Proline/betaine transporter</fullName>
    </submittedName>
</protein>
<evidence type="ECO:0000313" key="3">
    <source>
        <dbReference type="EMBL" id="RLU14448.1"/>
    </source>
</evidence>
<comment type="caution">
    <text evidence="3">The sequence shown here is derived from an EMBL/GenBank/DDBJ whole genome shotgun (WGS) entry which is preliminary data.</text>
</comment>
<dbReference type="InterPro" id="IPR036292">
    <property type="entry name" value="ProP_C"/>
</dbReference>
<dbReference type="Pfam" id="PF08946">
    <property type="entry name" value="Osmo_CC"/>
    <property type="match status" value="1"/>
</dbReference>
<gene>
    <name evidence="3" type="ORF">CS076_01015</name>
</gene>
<dbReference type="SUPFAM" id="SSF103661">
    <property type="entry name" value="Proline/betaine transporter ProP, C-terminal cytoplasmic domain"/>
    <property type="match status" value="1"/>
</dbReference>
<sequence length="56" mass="6365">KPLRGAAPAASDIEEAQELLQEHHDNIEQKIEDIDAEIAELEAKRKNLVQQHPRID</sequence>